<gene>
    <name evidence="2" type="ORF">GOB87_07045</name>
</gene>
<proteinExistence type="predicted"/>
<keyword evidence="3" id="KW-1185">Reference proteome</keyword>
<reference evidence="2" key="1">
    <citation type="submission" date="2019-11" db="EMBL/GenBank/DDBJ databases">
        <title>Description of new Acetobacter species.</title>
        <authorList>
            <person name="Cleenwerck I."/>
            <person name="Sombolestani A.S."/>
        </authorList>
    </citation>
    <scope>NUCLEOTIDE SEQUENCE</scope>
    <source>
        <strain evidence="2">LMG 1626</strain>
    </source>
</reference>
<keyword evidence="1" id="KW-0732">Signal</keyword>
<evidence type="ECO:0000313" key="2">
    <source>
        <dbReference type="EMBL" id="NHO53721.1"/>
    </source>
</evidence>
<feature type="signal peptide" evidence="1">
    <location>
        <begin position="1"/>
        <end position="28"/>
    </location>
</feature>
<dbReference type="AlphaFoldDB" id="A0A967ECX2"/>
<organism evidence="2 3">
    <name type="scientific">Acetobacter estunensis</name>
    <dbReference type="NCBI Taxonomy" id="104097"/>
    <lineage>
        <taxon>Bacteria</taxon>
        <taxon>Pseudomonadati</taxon>
        <taxon>Pseudomonadota</taxon>
        <taxon>Alphaproteobacteria</taxon>
        <taxon>Acetobacterales</taxon>
        <taxon>Acetobacteraceae</taxon>
        <taxon>Acetobacter</taxon>
    </lineage>
</organism>
<evidence type="ECO:0000313" key="3">
    <source>
        <dbReference type="Proteomes" id="UP000597459"/>
    </source>
</evidence>
<comment type="caution">
    <text evidence="2">The sequence shown here is derived from an EMBL/GenBank/DDBJ whole genome shotgun (WGS) entry which is preliminary data.</text>
</comment>
<dbReference type="EMBL" id="WOTH01000010">
    <property type="protein sequence ID" value="NHO53721.1"/>
    <property type="molecule type" value="Genomic_DNA"/>
</dbReference>
<name>A0A967ECX2_9PROT</name>
<evidence type="ECO:0000256" key="1">
    <source>
        <dbReference type="SAM" id="SignalP"/>
    </source>
</evidence>
<accession>A0A967ECX2</accession>
<protein>
    <recommendedName>
        <fullName evidence="4">DUF2147 domain-containing protein</fullName>
    </recommendedName>
</protein>
<dbReference type="Proteomes" id="UP000597459">
    <property type="component" value="Unassembled WGS sequence"/>
</dbReference>
<evidence type="ECO:0008006" key="4">
    <source>
        <dbReference type="Google" id="ProtNLM"/>
    </source>
</evidence>
<feature type="chain" id="PRO_5037351012" description="DUF2147 domain-containing protein" evidence="1">
    <location>
        <begin position="29"/>
        <end position="139"/>
    </location>
</feature>
<sequence length="139" mass="15235">MRARLLPCLCRAFFLSVGMSAAALPAFADKPTGEWVGMLVTDQGTCPDHQDSILQVETDRVAFTPATGTLVLRGKPDKNFTRLHAQLMLKDKDGKPLPWVFEGQPDGDSIKGVFGTPNCRAHIVLHRPQGSAWKNFMGD</sequence>
<dbReference type="RefSeq" id="WP_166314272.1">
    <property type="nucleotide sequence ID" value="NZ_WOTH01000010.1"/>
</dbReference>